<dbReference type="EMBL" id="FWXY01000013">
    <property type="protein sequence ID" value="SMC87283.1"/>
    <property type="molecule type" value="Genomic_DNA"/>
</dbReference>
<reference evidence="2 3" key="1">
    <citation type="submission" date="2017-04" db="EMBL/GenBank/DDBJ databases">
        <authorList>
            <person name="Afonso C.L."/>
            <person name="Miller P.J."/>
            <person name="Scott M.A."/>
            <person name="Spackman E."/>
            <person name="Goraichik I."/>
            <person name="Dimitrov K.M."/>
            <person name="Suarez D.L."/>
            <person name="Swayne D.E."/>
        </authorList>
    </citation>
    <scope>NUCLEOTIDE SEQUENCE [LARGE SCALE GENOMIC DNA]</scope>
    <source>
        <strain evidence="2 3">DSM 3385</strain>
    </source>
</reference>
<protein>
    <submittedName>
        <fullName evidence="2">Chalcone isomerase-like</fullName>
    </submittedName>
</protein>
<dbReference type="OrthoDB" id="9795336at2"/>
<organism evidence="2 3">
    <name type="scientific">Desulfocicer vacuolatum DSM 3385</name>
    <dbReference type="NCBI Taxonomy" id="1121400"/>
    <lineage>
        <taxon>Bacteria</taxon>
        <taxon>Pseudomonadati</taxon>
        <taxon>Thermodesulfobacteriota</taxon>
        <taxon>Desulfobacteria</taxon>
        <taxon>Desulfobacterales</taxon>
        <taxon>Desulfobacteraceae</taxon>
        <taxon>Desulfocicer</taxon>
    </lineage>
</organism>
<gene>
    <name evidence="2" type="ORF">SAMN02746065_11322</name>
</gene>
<keyword evidence="3" id="KW-1185">Reference proteome</keyword>
<dbReference type="Gene3D" id="3.50.70.10">
    <property type="match status" value="1"/>
</dbReference>
<proteinExistence type="predicted"/>
<keyword evidence="2" id="KW-0413">Isomerase</keyword>
<evidence type="ECO:0000313" key="3">
    <source>
        <dbReference type="Proteomes" id="UP000192418"/>
    </source>
</evidence>
<dbReference type="AlphaFoldDB" id="A0A1W2CPZ2"/>
<dbReference type="STRING" id="1121400.SAMN02746065_11322"/>
<sequence length="204" mass="22705">MMLNLLFYNQEEGIVAKRIFILLLAGLCFVFTPGIQAKELQGVSFPQEKIVDGKTLTLNGVALRKALGIIKVFAGGFYLETPTTDYKTAIESEQVKYFYLEYLTSKATAKKLQDGFLKSITKANPPELVAAQQKNIELYASWLDQDMKPGSTSESIYVPGKGLTLIVNGKTKGTISDVSFARMYYRYSLGKKADKKLRKGYLGL</sequence>
<dbReference type="Pfam" id="PF16036">
    <property type="entry name" value="Chalcone_3"/>
    <property type="match status" value="1"/>
</dbReference>
<accession>A0A1W2CPZ2</accession>
<evidence type="ECO:0000313" key="2">
    <source>
        <dbReference type="EMBL" id="SMC87283.1"/>
    </source>
</evidence>
<evidence type="ECO:0000259" key="1">
    <source>
        <dbReference type="Pfam" id="PF16036"/>
    </source>
</evidence>
<dbReference type="InterPro" id="IPR016088">
    <property type="entry name" value="Chalcone_isomerase_3-sand"/>
</dbReference>
<dbReference type="GO" id="GO:0016872">
    <property type="term" value="F:intramolecular lyase activity"/>
    <property type="evidence" value="ECO:0007669"/>
    <property type="project" value="InterPro"/>
</dbReference>
<dbReference type="InterPro" id="IPR016087">
    <property type="entry name" value="Chalcone_isomerase"/>
</dbReference>
<dbReference type="Proteomes" id="UP000192418">
    <property type="component" value="Unassembled WGS sequence"/>
</dbReference>
<dbReference type="SUPFAM" id="SSF54626">
    <property type="entry name" value="Chalcone isomerase"/>
    <property type="match status" value="1"/>
</dbReference>
<dbReference type="InterPro" id="IPR036298">
    <property type="entry name" value="Chalcone_isomerase_sf"/>
</dbReference>
<name>A0A1W2CPZ2_9BACT</name>
<feature type="domain" description="Chalcone isomerase" evidence="1">
    <location>
        <begin position="37"/>
        <end position="203"/>
    </location>
</feature>